<sequence length="753" mass="85034">MSKDKVVGRIIEKSFEQFKDVHRYIIDYAKVVANNLDYSQSKDARNQFIQILSPILLSFGTFTKPSECETFFSDVFSKLALHKDKDVKKEDDSLEGPVSAQGLREKVEKRRDEWISRQKHASLEQRILEERIRQTEEQRLKNISKRIARGKSATLLSEQERRRQLQSIGIDAGEATVSAVPTAQEGMNIVLENFSVAFGGKELLTNTNLRLVYGRRYGFVGRNGMGKSTLLRYMNNRELPVSKELDIFYVSQEAPGDDRTVIETVLECDLERTRLVRMEKDLVKLEEEISSGSSISVDLKTLFPGKDGHSLIELSVDGDEIAPPTPDQLDRRMDELYNEMMEKDAFSAEAKASRILSGLQFTPAMQQKPTKEFSGGWRMRVSLATALYKDPDVLMLDEPSNHLDLSAVLWLEDYLKKFRKLLILVSHDIQLLDAVCTDIINIEARKLVMYSGNYSSFVRTRAAQMKTFRKMSENQAKRREHMQKFIDKFRFNAKRASMAQSRIKALQKMDKIDLVEEDASFQFSFPSPSSISGDLISLKDVAFSYTGTFTPSSFYLKDVNLTVRAGSRIALVGGNGEGKSTLLKLLFGQLTPQVGKVEMNERAKVSVFRQHHAELLPMAETPISILQSRFPGGEESDYRTHLGSFGVTGALAVQPIRTLSGGQKSRVAFALLTFANAPHILLLDEVSNHLDIATRQAIIHALIQYTGSFVLVSHDAHLIETTCDELWVVGDSTVKKFEGDFSAYRTHVMQSMK</sequence>
<dbReference type="InterPro" id="IPR017871">
    <property type="entry name" value="ABC_transporter-like_CS"/>
</dbReference>
<dbReference type="CDD" id="cd03221">
    <property type="entry name" value="ABCF_EF-3"/>
    <property type="match status" value="2"/>
</dbReference>
<dbReference type="InterPro" id="IPR003593">
    <property type="entry name" value="AAA+_ATPase"/>
</dbReference>
<dbReference type="PROSITE" id="PS00211">
    <property type="entry name" value="ABC_TRANSPORTER_1"/>
    <property type="match status" value="2"/>
</dbReference>
<dbReference type="Gene3D" id="3.40.50.300">
    <property type="entry name" value="P-loop containing nucleotide triphosphate hydrolases"/>
    <property type="match status" value="2"/>
</dbReference>
<evidence type="ECO:0000256" key="2">
    <source>
        <dbReference type="ARBA" id="ARBA00022741"/>
    </source>
</evidence>
<dbReference type="InterPro" id="IPR003439">
    <property type="entry name" value="ABC_transporter-like_ATP-bd"/>
</dbReference>
<keyword evidence="1" id="KW-0677">Repeat</keyword>
<dbReference type="PANTHER" id="PTHR19211:SF117">
    <property type="entry name" value="ATP-BINDING CASSETTE SUB-FAMILY F MEMBER 3"/>
    <property type="match status" value="1"/>
</dbReference>
<reference evidence="5" key="1">
    <citation type="submission" date="2022-03" db="EMBL/GenBank/DDBJ databases">
        <title>Draft genome sequence of Aduncisulcus paluster, a free-living microaerophilic Fornicata.</title>
        <authorList>
            <person name="Yuyama I."/>
            <person name="Kume K."/>
            <person name="Tamura T."/>
            <person name="Inagaki Y."/>
            <person name="Hashimoto T."/>
        </authorList>
    </citation>
    <scope>NUCLEOTIDE SEQUENCE</scope>
    <source>
        <strain evidence="5">NY0171</strain>
    </source>
</reference>
<dbReference type="Pfam" id="PF12848">
    <property type="entry name" value="ABC_tran_Xtn"/>
    <property type="match status" value="1"/>
</dbReference>
<dbReference type="EMBL" id="BQXS01012655">
    <property type="protein sequence ID" value="GKT26440.1"/>
    <property type="molecule type" value="Genomic_DNA"/>
</dbReference>
<evidence type="ECO:0000256" key="3">
    <source>
        <dbReference type="ARBA" id="ARBA00022840"/>
    </source>
</evidence>
<dbReference type="InterPro" id="IPR027417">
    <property type="entry name" value="P-loop_NTPase"/>
</dbReference>
<feature type="domain" description="ABC transporter" evidence="4">
    <location>
        <begin position="536"/>
        <end position="753"/>
    </location>
</feature>
<keyword evidence="3" id="KW-0067">ATP-binding</keyword>
<accession>A0ABQ5K4H0</accession>
<evidence type="ECO:0000313" key="5">
    <source>
        <dbReference type="EMBL" id="GKT26440.1"/>
    </source>
</evidence>
<dbReference type="InterPro" id="IPR050611">
    <property type="entry name" value="ABCF"/>
</dbReference>
<dbReference type="PROSITE" id="PS50893">
    <property type="entry name" value="ABC_TRANSPORTER_2"/>
    <property type="match status" value="2"/>
</dbReference>
<comment type="caution">
    <text evidence="5">The sequence shown here is derived from an EMBL/GenBank/DDBJ whole genome shotgun (WGS) entry which is preliminary data.</text>
</comment>
<dbReference type="SMART" id="SM00382">
    <property type="entry name" value="AAA"/>
    <property type="match status" value="2"/>
</dbReference>
<dbReference type="Proteomes" id="UP001057375">
    <property type="component" value="Unassembled WGS sequence"/>
</dbReference>
<gene>
    <name evidence="5" type="ORF">ADUPG1_013357</name>
</gene>
<keyword evidence="2" id="KW-0547">Nucleotide-binding</keyword>
<evidence type="ECO:0000259" key="4">
    <source>
        <dbReference type="PROSITE" id="PS50893"/>
    </source>
</evidence>
<dbReference type="SUPFAM" id="SSF52540">
    <property type="entry name" value="P-loop containing nucleoside triphosphate hydrolases"/>
    <property type="match status" value="2"/>
</dbReference>
<dbReference type="InterPro" id="IPR032781">
    <property type="entry name" value="ABC_tran_Xtn"/>
</dbReference>
<name>A0ABQ5K4H0_9EUKA</name>
<protein>
    <submittedName>
        <fullName evidence="5">ABC transporter F family member 3</fullName>
    </submittedName>
</protein>
<dbReference type="PANTHER" id="PTHR19211">
    <property type="entry name" value="ATP-BINDING TRANSPORT PROTEIN-RELATED"/>
    <property type="match status" value="1"/>
</dbReference>
<evidence type="ECO:0000313" key="6">
    <source>
        <dbReference type="Proteomes" id="UP001057375"/>
    </source>
</evidence>
<feature type="domain" description="ABC transporter" evidence="4">
    <location>
        <begin position="189"/>
        <end position="470"/>
    </location>
</feature>
<keyword evidence="6" id="KW-1185">Reference proteome</keyword>
<proteinExistence type="predicted"/>
<dbReference type="Pfam" id="PF00005">
    <property type="entry name" value="ABC_tran"/>
    <property type="match status" value="2"/>
</dbReference>
<organism evidence="5 6">
    <name type="scientific">Aduncisulcus paluster</name>
    <dbReference type="NCBI Taxonomy" id="2918883"/>
    <lineage>
        <taxon>Eukaryota</taxon>
        <taxon>Metamonada</taxon>
        <taxon>Carpediemonas-like organisms</taxon>
        <taxon>Aduncisulcus</taxon>
    </lineage>
</organism>
<evidence type="ECO:0000256" key="1">
    <source>
        <dbReference type="ARBA" id="ARBA00022737"/>
    </source>
</evidence>